<sequence length="39" mass="4209">MTRKTETSASSARRMTATDSAADPICRLHMAGEFYMAAA</sequence>
<evidence type="ECO:0000313" key="1">
    <source>
        <dbReference type="EMBL" id="SVC31033.1"/>
    </source>
</evidence>
<accession>A0A382L574</accession>
<name>A0A382L574_9ZZZZ</name>
<proteinExistence type="predicted"/>
<organism evidence="1">
    <name type="scientific">marine metagenome</name>
    <dbReference type="NCBI Taxonomy" id="408172"/>
    <lineage>
        <taxon>unclassified sequences</taxon>
        <taxon>metagenomes</taxon>
        <taxon>ecological metagenomes</taxon>
    </lineage>
</organism>
<dbReference type="EMBL" id="UINC01084410">
    <property type="protein sequence ID" value="SVC31033.1"/>
    <property type="molecule type" value="Genomic_DNA"/>
</dbReference>
<protein>
    <submittedName>
        <fullName evidence="1">Uncharacterized protein</fullName>
    </submittedName>
</protein>
<reference evidence="1" key="1">
    <citation type="submission" date="2018-05" db="EMBL/GenBank/DDBJ databases">
        <authorList>
            <person name="Lanie J.A."/>
            <person name="Ng W.-L."/>
            <person name="Kazmierczak K.M."/>
            <person name="Andrzejewski T.M."/>
            <person name="Davidsen T.M."/>
            <person name="Wayne K.J."/>
            <person name="Tettelin H."/>
            <person name="Glass J.I."/>
            <person name="Rusch D."/>
            <person name="Podicherti R."/>
            <person name="Tsui H.-C.T."/>
            <person name="Winkler M.E."/>
        </authorList>
    </citation>
    <scope>NUCLEOTIDE SEQUENCE</scope>
</reference>
<gene>
    <name evidence="1" type="ORF">METZ01_LOCUS283887</name>
</gene>
<dbReference type="AlphaFoldDB" id="A0A382L574"/>